<evidence type="ECO:0000256" key="1">
    <source>
        <dbReference type="ARBA" id="ARBA00010688"/>
    </source>
</evidence>
<dbReference type="SUPFAM" id="SSF53613">
    <property type="entry name" value="Ribokinase-like"/>
    <property type="match status" value="1"/>
</dbReference>
<comment type="caution">
    <text evidence="7">The sequence shown here is derived from an EMBL/GenBank/DDBJ whole genome shotgun (WGS) entry which is preliminary data.</text>
</comment>
<evidence type="ECO:0000313" key="8">
    <source>
        <dbReference type="Proteomes" id="UP000825935"/>
    </source>
</evidence>
<protein>
    <recommendedName>
        <fullName evidence="6">Carbohydrate kinase PfkB domain-containing protein</fullName>
    </recommendedName>
</protein>
<comment type="similarity">
    <text evidence="1 4">Belongs to the carbohydrate kinase PfkB family.</text>
</comment>
<dbReference type="Proteomes" id="UP000825935">
    <property type="component" value="Chromosome 2"/>
</dbReference>
<keyword evidence="8" id="KW-1185">Reference proteome</keyword>
<dbReference type="InterPro" id="IPR029056">
    <property type="entry name" value="Ribokinase-like"/>
</dbReference>
<accession>A0A8T2VBZ1</accession>
<dbReference type="FunFam" id="3.40.1190.20:FF:000025">
    <property type="entry name" value="Putative sugar kinase slr0537"/>
    <property type="match status" value="1"/>
</dbReference>
<keyword evidence="3 4" id="KW-0418">Kinase</keyword>
<keyword evidence="5" id="KW-0732">Signal</keyword>
<dbReference type="CDD" id="cd01168">
    <property type="entry name" value="adenosine_kinase"/>
    <property type="match status" value="1"/>
</dbReference>
<dbReference type="OMA" id="RMGCIAA"/>
<dbReference type="PANTHER" id="PTHR43320:SF3">
    <property type="entry name" value="CARBOHYDRATE KINASE PFKB DOMAIN-CONTAINING PROTEIN"/>
    <property type="match status" value="1"/>
</dbReference>
<evidence type="ECO:0000313" key="7">
    <source>
        <dbReference type="EMBL" id="KAH7444882.1"/>
    </source>
</evidence>
<keyword evidence="2 4" id="KW-0808">Transferase</keyword>
<dbReference type="InterPro" id="IPR002139">
    <property type="entry name" value="Ribo/fructo_kinase"/>
</dbReference>
<dbReference type="InterPro" id="IPR052700">
    <property type="entry name" value="Carb_kinase_PfkB-like"/>
</dbReference>
<feature type="chain" id="PRO_5035728436" description="Carbohydrate kinase PfkB domain-containing protein" evidence="5">
    <location>
        <begin position="30"/>
        <end position="445"/>
    </location>
</feature>
<dbReference type="PRINTS" id="PR00990">
    <property type="entry name" value="RIBOKINASE"/>
</dbReference>
<name>A0A8T2VBZ1_CERRI</name>
<evidence type="ECO:0000256" key="5">
    <source>
        <dbReference type="SAM" id="SignalP"/>
    </source>
</evidence>
<dbReference type="Gene3D" id="3.40.1190.20">
    <property type="match status" value="1"/>
</dbReference>
<dbReference type="OrthoDB" id="415590at2759"/>
<dbReference type="InterPro" id="IPR011611">
    <property type="entry name" value="PfkB_dom"/>
</dbReference>
<dbReference type="EMBL" id="CM035407">
    <property type="protein sequence ID" value="KAH7444882.1"/>
    <property type="molecule type" value="Genomic_DNA"/>
</dbReference>
<dbReference type="PROSITE" id="PS00584">
    <property type="entry name" value="PFKB_KINASES_2"/>
    <property type="match status" value="1"/>
</dbReference>
<evidence type="ECO:0000256" key="4">
    <source>
        <dbReference type="RuleBase" id="RU003704"/>
    </source>
</evidence>
<evidence type="ECO:0000256" key="3">
    <source>
        <dbReference type="ARBA" id="ARBA00022777"/>
    </source>
</evidence>
<dbReference type="AlphaFoldDB" id="A0A8T2VBZ1"/>
<evidence type="ECO:0000256" key="2">
    <source>
        <dbReference type="ARBA" id="ARBA00022679"/>
    </source>
</evidence>
<evidence type="ECO:0000259" key="6">
    <source>
        <dbReference type="Pfam" id="PF00294"/>
    </source>
</evidence>
<dbReference type="PANTHER" id="PTHR43320">
    <property type="entry name" value="SUGAR KINASE"/>
    <property type="match status" value="1"/>
</dbReference>
<dbReference type="InterPro" id="IPR002173">
    <property type="entry name" value="Carboh/pur_kinase_PfkB_CS"/>
</dbReference>
<dbReference type="Pfam" id="PF00294">
    <property type="entry name" value="PfkB"/>
    <property type="match status" value="1"/>
</dbReference>
<feature type="domain" description="Carbohydrate kinase PfkB" evidence="6">
    <location>
        <begin position="131"/>
        <end position="407"/>
    </location>
</feature>
<feature type="signal peptide" evidence="5">
    <location>
        <begin position="1"/>
        <end position="29"/>
    </location>
</feature>
<gene>
    <name evidence="7" type="ORF">KP509_02G095700</name>
</gene>
<dbReference type="GO" id="GO:0016301">
    <property type="term" value="F:kinase activity"/>
    <property type="evidence" value="ECO:0007669"/>
    <property type="project" value="UniProtKB-KW"/>
</dbReference>
<reference evidence="7" key="1">
    <citation type="submission" date="2021-08" db="EMBL/GenBank/DDBJ databases">
        <title>WGS assembly of Ceratopteris richardii.</title>
        <authorList>
            <person name="Marchant D.B."/>
            <person name="Chen G."/>
            <person name="Jenkins J."/>
            <person name="Shu S."/>
            <person name="Leebens-Mack J."/>
            <person name="Grimwood J."/>
            <person name="Schmutz J."/>
            <person name="Soltis P."/>
            <person name="Soltis D."/>
            <person name="Chen Z.-H."/>
        </authorList>
    </citation>
    <scope>NUCLEOTIDE SEQUENCE</scope>
    <source>
        <strain evidence="7">Whitten #5841</strain>
        <tissue evidence="7">Leaf</tissue>
    </source>
</reference>
<sequence>MAMALCSASSCSAAFLDVVFLSSVGGSKGALGTNTFLFSIRLTTACRRGSSSSFFSLRRKVTFRAELKEGDSSEITDEMLPGRWDVVGLGQAMVDFSGLVEDQFLENLHLEKGIRKIVNHEERGKVLSALSGHSFKASAGGSLSNTLVALARLGSAGNLHPKLRVAMTGSVGSDPLGHFYRAKLLKANVQFLSPPIVDGTTGTVIVLTTPDAQRTMFSYAGMSSVVKFDATLAESISAARMLVIEGYLWELPKTVEAIAEACETAYKSGIVVALTASDVSCIKRHRKQFWDLMRARADIVFTNSNEARALCDLNEDASAQLAACMLSQQCPFVSVTDGANGSYIGVAGQVTYISPAPCMPVDTCGAGDAYAAGILYGILKGVSNVKGMGNLAARVAAVVVGQQGTRLKQTDASCLVESFFASSIATGEKPLDETHLCAAVEVDTI</sequence>
<proteinExistence type="inferred from homology"/>
<organism evidence="7 8">
    <name type="scientific">Ceratopteris richardii</name>
    <name type="common">Triangle waterfern</name>
    <dbReference type="NCBI Taxonomy" id="49495"/>
    <lineage>
        <taxon>Eukaryota</taxon>
        <taxon>Viridiplantae</taxon>
        <taxon>Streptophyta</taxon>
        <taxon>Embryophyta</taxon>
        <taxon>Tracheophyta</taxon>
        <taxon>Polypodiopsida</taxon>
        <taxon>Polypodiidae</taxon>
        <taxon>Polypodiales</taxon>
        <taxon>Pteridineae</taxon>
        <taxon>Pteridaceae</taxon>
        <taxon>Parkerioideae</taxon>
        <taxon>Ceratopteris</taxon>
    </lineage>
</organism>